<dbReference type="RefSeq" id="WP_013104358.1">
    <property type="nucleotide sequence ID" value="NC_014145.1"/>
</dbReference>
<dbReference type="Proteomes" id="UP000078599">
    <property type="component" value="Unassembled WGS sequence"/>
</dbReference>
<evidence type="ECO:0000313" key="3">
    <source>
        <dbReference type="EMBL" id="CAZ86971.1"/>
    </source>
</evidence>
<evidence type="ECO:0000313" key="5">
    <source>
        <dbReference type="EMBL" id="MBN8745834.1"/>
    </source>
</evidence>
<keyword evidence="1" id="KW-0732">Signal</keyword>
<reference evidence="4 7" key="4">
    <citation type="submission" date="2015-03" db="EMBL/GenBank/DDBJ databases">
        <authorList>
            <person name="Regsiter A."/>
            <person name="william w."/>
        </authorList>
    </citation>
    <scope>NUCLEOTIDE SEQUENCE [LARGE SCALE GENOMIC DNA]</scope>
    <source>
        <strain evidence="4 7">CB1</strain>
    </source>
</reference>
<protein>
    <submittedName>
        <fullName evidence="5">BON domain-containing protein</fullName>
    </submittedName>
    <submittedName>
        <fullName evidence="3">Transport-associated protein</fullName>
    </submittedName>
</protein>
<reference evidence="5" key="5">
    <citation type="submission" date="2021-02" db="EMBL/GenBank/DDBJ databases">
        <title>Thiocyanate and organic carbon inputs drive convergent selection for specific autotrophic Afipia and Thiobacillus strains within complex microbiomes.</title>
        <authorList>
            <person name="Huddy R.J."/>
            <person name="Sachdeva R."/>
            <person name="Kadzinga F."/>
            <person name="Kantor R.S."/>
            <person name="Harrison S.T.L."/>
            <person name="Banfield J.F."/>
        </authorList>
    </citation>
    <scope>NUCLEOTIDE SEQUENCE</scope>
    <source>
        <strain evidence="5">SCN18_13_7_16_R3_B_64_19</strain>
    </source>
</reference>
<proteinExistence type="predicted"/>
<dbReference type="Proteomes" id="UP000002372">
    <property type="component" value="Chromosome"/>
</dbReference>
<dbReference type="InterPro" id="IPR051686">
    <property type="entry name" value="Lipoprotein_DolP"/>
</dbReference>
<dbReference type="Proteomes" id="UP000664800">
    <property type="component" value="Unassembled WGS sequence"/>
</dbReference>
<dbReference type="EMBL" id="FP475956">
    <property type="protein sequence ID" value="CAZ86971.1"/>
    <property type="molecule type" value="Genomic_DNA"/>
</dbReference>
<feature type="signal peptide" evidence="1">
    <location>
        <begin position="1"/>
        <end position="23"/>
    </location>
</feature>
<dbReference type="SMART" id="SM00749">
    <property type="entry name" value="BON"/>
    <property type="match status" value="1"/>
</dbReference>
<evidence type="ECO:0000313" key="7">
    <source>
        <dbReference type="Proteomes" id="UP000078599"/>
    </source>
</evidence>
<name>D6CQT0_THIA3</name>
<dbReference type="EMBL" id="CTRI01000003">
    <property type="protein sequence ID" value="CQR27848.1"/>
    <property type="molecule type" value="Genomic_DNA"/>
</dbReference>
<evidence type="ECO:0000313" key="6">
    <source>
        <dbReference type="Proteomes" id="UP000002372"/>
    </source>
</evidence>
<dbReference type="Pfam" id="PF04972">
    <property type="entry name" value="BON"/>
    <property type="match status" value="1"/>
</dbReference>
<organism evidence="3 6">
    <name type="scientific">Thiomonas arsenitoxydans (strain DSM 22701 / CIP 110005 / 3As)</name>
    <dbReference type="NCBI Taxonomy" id="426114"/>
    <lineage>
        <taxon>Bacteria</taxon>
        <taxon>Pseudomonadati</taxon>
        <taxon>Pseudomonadota</taxon>
        <taxon>Betaproteobacteria</taxon>
        <taxon>Burkholderiales</taxon>
        <taxon>Thiomonas</taxon>
    </lineage>
</organism>
<accession>D6CQT0</accession>
<sequence>MRSHKVLYAVMLAASLVSFTGCAATDRHDSTGQYIDDTAITTKVKAAIFGDPQLKLFEIKVVTFKGVVQLSGFVGTREEELRAVALARNVDGVKAVQDNMSLK</sequence>
<reference key="1">
    <citation type="submission" date="2009-07" db="EMBL/GenBank/DDBJ databases">
        <authorList>
            <person name="Genoscope - CEA"/>
        </authorList>
    </citation>
    <scope>NUCLEOTIDE SEQUENCE</scope>
    <source>
        <strain>3As</strain>
    </source>
</reference>
<reference evidence="3" key="3">
    <citation type="submission" date="2010-07" db="EMBL/GenBank/DDBJ databases">
        <authorList>
            <person name="Genoscope - CEA"/>
        </authorList>
    </citation>
    <scope>NUCLEOTIDE SEQUENCE</scope>
    <source>
        <strain evidence="3">3As</strain>
    </source>
</reference>
<dbReference type="KEGG" id="thi:THI_0217"/>
<keyword evidence="7" id="KW-1185">Reference proteome</keyword>
<dbReference type="PANTHER" id="PTHR34606">
    <property type="entry name" value="BON DOMAIN-CONTAINING PROTEIN"/>
    <property type="match status" value="1"/>
</dbReference>
<dbReference type="PANTHER" id="PTHR34606:SF16">
    <property type="entry name" value="BON DOMAIN-CONTAINING PROTEIN"/>
    <property type="match status" value="1"/>
</dbReference>
<dbReference type="PROSITE" id="PS50914">
    <property type="entry name" value="BON"/>
    <property type="match status" value="1"/>
</dbReference>
<dbReference type="eggNOG" id="COG2823">
    <property type="taxonomic scope" value="Bacteria"/>
</dbReference>
<feature type="chain" id="PRO_5044729930" evidence="1">
    <location>
        <begin position="24"/>
        <end position="103"/>
    </location>
</feature>
<evidence type="ECO:0000259" key="2">
    <source>
        <dbReference type="PROSITE" id="PS50914"/>
    </source>
</evidence>
<feature type="domain" description="BON" evidence="2">
    <location>
        <begin position="36"/>
        <end position="103"/>
    </location>
</feature>
<dbReference type="OrthoDB" id="7360581at2"/>
<gene>
    <name evidence="3" type="ordered locus">THI_0217</name>
    <name evidence="5" type="ORF">J0I24_16320</name>
    <name evidence="4" type="ORF">THICB1_110235</name>
</gene>
<evidence type="ECO:0000256" key="1">
    <source>
        <dbReference type="SAM" id="SignalP"/>
    </source>
</evidence>
<dbReference type="HOGENOM" id="CLU_098552_3_0_4"/>
<dbReference type="EMBL" id="JAFKMR010000047">
    <property type="protein sequence ID" value="MBN8745834.1"/>
    <property type="molecule type" value="Genomic_DNA"/>
</dbReference>
<dbReference type="AlphaFoldDB" id="D6CQT0"/>
<reference evidence="6" key="2">
    <citation type="journal article" date="2010" name="PLoS Genet.">
        <title>Structure, function, and evolution of the Thiomonas spp. genome.</title>
        <authorList>
            <person name="Arsene-Ploetze F."/>
            <person name="Koechler S."/>
            <person name="Marchal M."/>
            <person name="Coppee J.Y."/>
            <person name="Chandler M."/>
            <person name="Bonnefoy V."/>
            <person name="Brochier-Armanet C."/>
            <person name="Barakat M."/>
            <person name="Barbe V."/>
            <person name="Battaglia-Brunet F."/>
            <person name="Bruneel O."/>
            <person name="Bryan C.G."/>
            <person name="Cleiss-Arnold J."/>
            <person name="Cruveiller S."/>
            <person name="Erhardt M."/>
            <person name="Heinrich-Salmeron A."/>
            <person name="Hommais F."/>
            <person name="Joulian C."/>
            <person name="Krin E."/>
            <person name="Lieutaud A."/>
            <person name="Lievremont D."/>
            <person name="Michel C."/>
            <person name="Muller D."/>
            <person name="Ortet P."/>
            <person name="Proux C."/>
            <person name="Siguier P."/>
            <person name="Roche D."/>
            <person name="Rouy Z."/>
            <person name="Salvignol G."/>
            <person name="Slyemi D."/>
            <person name="Talla E."/>
            <person name="Weiss S."/>
            <person name="Weissenbach J."/>
            <person name="Medigue C."/>
            <person name="Bertin P.N."/>
        </authorList>
    </citation>
    <scope>NUCLEOTIDE SEQUENCE [LARGE SCALE GENOMIC DNA]</scope>
    <source>
        <strain evidence="6">DSM 22701 / CIP 110005 / 3As</strain>
    </source>
</reference>
<dbReference type="InterPro" id="IPR014004">
    <property type="entry name" value="Transpt-assoc_nodulatn_dom_bac"/>
</dbReference>
<evidence type="ECO:0000313" key="4">
    <source>
        <dbReference type="EMBL" id="CQR27848.1"/>
    </source>
</evidence>
<dbReference type="PROSITE" id="PS51257">
    <property type="entry name" value="PROKAR_LIPOPROTEIN"/>
    <property type="match status" value="1"/>
</dbReference>
<dbReference type="InterPro" id="IPR007055">
    <property type="entry name" value="BON_dom"/>
</dbReference>
<dbReference type="Gene3D" id="3.30.1340.30">
    <property type="match status" value="1"/>
</dbReference>